<gene>
    <name evidence="1" type="ORF">D4A81_07360</name>
</gene>
<reference evidence="1 2" key="1">
    <citation type="submission" date="2018-09" db="EMBL/GenBank/DDBJ databases">
        <title>Genome sequencing of Lachnoanaerobaculum umeaense DSM 23576.</title>
        <authorList>
            <person name="Kook J.-K."/>
            <person name="Park S.-N."/>
            <person name="Lim Y.K."/>
        </authorList>
    </citation>
    <scope>NUCLEOTIDE SEQUENCE [LARGE SCALE GENOMIC DNA]</scope>
    <source>
        <strain evidence="2">DSM 23576 \ CCUG 58757</strain>
    </source>
</reference>
<evidence type="ECO:0000313" key="1">
    <source>
        <dbReference type="EMBL" id="AYA99767.1"/>
    </source>
</evidence>
<proteinExistence type="predicted"/>
<evidence type="ECO:0000313" key="2">
    <source>
        <dbReference type="Proteomes" id="UP000265562"/>
    </source>
</evidence>
<dbReference type="OrthoDB" id="2016477at2"/>
<organism evidence="1 2">
    <name type="scientific">Lachnoanaerobaculum umeaense</name>
    <dbReference type="NCBI Taxonomy" id="617123"/>
    <lineage>
        <taxon>Bacteria</taxon>
        <taxon>Bacillati</taxon>
        <taxon>Bacillota</taxon>
        <taxon>Clostridia</taxon>
        <taxon>Lachnospirales</taxon>
        <taxon>Lachnospiraceae</taxon>
        <taxon>Lachnoanaerobaculum</taxon>
    </lineage>
</organism>
<protein>
    <submittedName>
        <fullName evidence="1">Uncharacterized protein</fullName>
    </submittedName>
</protein>
<accession>A0A385Q2F1</accession>
<dbReference type="AlphaFoldDB" id="A0A385Q2F1"/>
<dbReference type="RefSeq" id="WP_111524532.1">
    <property type="nucleotide sequence ID" value="NZ_CP032364.1"/>
</dbReference>
<sequence>MISFNDVYLNNSIRKTAIRIIKKCPGIYGMIKVGINANFEVGISNEPNLCYEVPNEFVFYIEHEKKHDKGDVHVSFELKNELDIEAILVEKDYIQFEKNGNQILFKFDISGFTGSTTTLSIHTRIEEPGLKIRLEHNHIGRKAGMYRNINYPGTQIIAAHHYIMGMREIIRMLNLPSYLANNNLGYMYILGFETNNEIHTDYPPHWHLIYRWETFVGSQAPHLYLGENGETLYNKCYIDGIEGVCRTFENGEWCKFVDYLGTDVCALCVKDDGVFVTKPYGDVYHMSNFEENKVVIKKNDVKIGEIEVADDVKKGIYEIKWTKLSGIETPGSYVQKIIYDPLTGVFFESHVHNFGL</sequence>
<keyword evidence="2" id="KW-1185">Reference proteome</keyword>
<dbReference type="KEGG" id="lua:D4A81_07360"/>
<name>A0A385Q2F1_9FIRM</name>
<dbReference type="EMBL" id="CP032364">
    <property type="protein sequence ID" value="AYA99767.1"/>
    <property type="molecule type" value="Genomic_DNA"/>
</dbReference>
<dbReference type="Proteomes" id="UP000265562">
    <property type="component" value="Chromosome"/>
</dbReference>